<comment type="caution">
    <text evidence="2">The sequence shown here is derived from an EMBL/GenBank/DDBJ whole genome shotgun (WGS) entry which is preliminary data.</text>
</comment>
<organism evidence="2 3">
    <name type="scientific">Herbidospora galbida</name>
    <dbReference type="NCBI Taxonomy" id="2575442"/>
    <lineage>
        <taxon>Bacteria</taxon>
        <taxon>Bacillati</taxon>
        <taxon>Actinomycetota</taxon>
        <taxon>Actinomycetes</taxon>
        <taxon>Streptosporangiales</taxon>
        <taxon>Streptosporangiaceae</taxon>
        <taxon>Herbidospora</taxon>
    </lineage>
</organism>
<dbReference type="AlphaFoldDB" id="A0A4V5UYD7"/>
<accession>A0A4V5UYD7</accession>
<sequence>MGGWARSCAASIDPDSSVCCGFARRRLQPARAGCAVARVLDEDELVGNWTLVGDELALLSNRRGPTKLAFALLLRFYALNGRFPKGRYELPDQAVGYVARLVRIPAEDLALYEWDGRTIKDHRKDIREFFGFRECSVADADKAADLLAADV</sequence>
<proteinExistence type="predicted"/>
<dbReference type="Proteomes" id="UP000308705">
    <property type="component" value="Unassembled WGS sequence"/>
</dbReference>
<evidence type="ECO:0000313" key="3">
    <source>
        <dbReference type="Proteomes" id="UP000308705"/>
    </source>
</evidence>
<protein>
    <submittedName>
        <fullName evidence="2">DUF4158 domain-containing protein</fullName>
    </submittedName>
</protein>
<dbReference type="InterPro" id="IPR025296">
    <property type="entry name" value="DUF4158"/>
</dbReference>
<keyword evidence="3" id="KW-1185">Reference proteome</keyword>
<gene>
    <name evidence="2" type="ORF">FDA94_30380</name>
</gene>
<evidence type="ECO:0000313" key="2">
    <source>
        <dbReference type="EMBL" id="TKK84233.1"/>
    </source>
</evidence>
<dbReference type="OrthoDB" id="3698941at2"/>
<dbReference type="Pfam" id="PF13700">
    <property type="entry name" value="DUF4158"/>
    <property type="match status" value="1"/>
</dbReference>
<evidence type="ECO:0000259" key="1">
    <source>
        <dbReference type="Pfam" id="PF13700"/>
    </source>
</evidence>
<reference evidence="2 3" key="1">
    <citation type="submission" date="2019-04" db="EMBL/GenBank/DDBJ databases">
        <title>Herbidospora sp. NEAU-GS14.nov., a novel actinomycete isolated from soil.</title>
        <authorList>
            <person name="Han L."/>
        </authorList>
    </citation>
    <scope>NUCLEOTIDE SEQUENCE [LARGE SCALE GENOMIC DNA]</scope>
    <source>
        <strain evidence="2 3">NEAU-GS14</strain>
    </source>
</reference>
<dbReference type="EMBL" id="SZQA01000036">
    <property type="protein sequence ID" value="TKK84233.1"/>
    <property type="molecule type" value="Genomic_DNA"/>
</dbReference>
<name>A0A4V5UYD7_9ACTN</name>
<feature type="domain" description="DUF4158" evidence="1">
    <location>
        <begin position="39"/>
        <end position="148"/>
    </location>
</feature>